<sequence length="61" mass="6811">MALHLQQAHILRDPELHTPPGDQYLLEPDKDLPVSIQLLYPPASGQDPALRSLPNLVAYSR</sequence>
<proteinExistence type="predicted"/>
<dbReference type="Proteomes" id="UP001259420">
    <property type="component" value="Unassembled WGS sequence"/>
</dbReference>
<comment type="caution">
    <text evidence="1">The sequence shown here is derived from an EMBL/GenBank/DDBJ whole genome shotgun (WGS) entry which is preliminary data.</text>
</comment>
<name>A0ACC6JFL8_9PSED</name>
<evidence type="ECO:0000313" key="2">
    <source>
        <dbReference type="Proteomes" id="UP001259420"/>
    </source>
</evidence>
<gene>
    <name evidence="1" type="ORF">J2X87_000136</name>
</gene>
<dbReference type="EMBL" id="JAVDSD010000001">
    <property type="protein sequence ID" value="MDR6605085.1"/>
    <property type="molecule type" value="Genomic_DNA"/>
</dbReference>
<evidence type="ECO:0000313" key="1">
    <source>
        <dbReference type="EMBL" id="MDR6605085.1"/>
    </source>
</evidence>
<organism evidence="1 2">
    <name type="scientific">Pseudomonas synxantha</name>
    <dbReference type="NCBI Taxonomy" id="47883"/>
    <lineage>
        <taxon>Bacteria</taxon>
        <taxon>Pseudomonadati</taxon>
        <taxon>Pseudomonadota</taxon>
        <taxon>Gammaproteobacteria</taxon>
        <taxon>Pseudomonadales</taxon>
        <taxon>Pseudomonadaceae</taxon>
        <taxon>Pseudomonas</taxon>
    </lineage>
</organism>
<reference evidence="1" key="1">
    <citation type="submission" date="2023-07" db="EMBL/GenBank/DDBJ databases">
        <title>Sorghum-associated microbial communities from plants grown in Nebraska, USA.</title>
        <authorList>
            <person name="Schachtman D."/>
        </authorList>
    </citation>
    <scope>NUCLEOTIDE SEQUENCE</scope>
    <source>
        <strain evidence="1">BE46</strain>
    </source>
</reference>
<accession>A0ACC6JFL8</accession>
<protein>
    <submittedName>
        <fullName evidence="1">Uncharacterized protein</fullName>
    </submittedName>
</protein>
<keyword evidence="2" id="KW-1185">Reference proteome</keyword>